<evidence type="ECO:0000313" key="2">
    <source>
        <dbReference type="EMBL" id="MFC6170988.1"/>
    </source>
</evidence>
<name>A0ABW1RGS8_9LACO</name>
<dbReference type="InterPro" id="IPR036388">
    <property type="entry name" value="WH-like_DNA-bd_sf"/>
</dbReference>
<keyword evidence="3" id="KW-1185">Reference proteome</keyword>
<evidence type="ECO:0000313" key="3">
    <source>
        <dbReference type="Proteomes" id="UP001596289"/>
    </source>
</evidence>
<evidence type="ECO:0000259" key="1">
    <source>
        <dbReference type="Pfam" id="PF05043"/>
    </source>
</evidence>
<dbReference type="Gene3D" id="1.10.10.10">
    <property type="entry name" value="Winged helix-like DNA-binding domain superfamily/Winged helix DNA-binding domain"/>
    <property type="match status" value="1"/>
</dbReference>
<organism evidence="2 3">
    <name type="scientific">Loigolactobacillus jiayinensis</name>
    <dbReference type="NCBI Taxonomy" id="2486016"/>
    <lineage>
        <taxon>Bacteria</taxon>
        <taxon>Bacillati</taxon>
        <taxon>Bacillota</taxon>
        <taxon>Bacilli</taxon>
        <taxon>Lactobacillales</taxon>
        <taxon>Lactobacillaceae</taxon>
        <taxon>Loigolactobacillus</taxon>
    </lineage>
</organism>
<dbReference type="InterPro" id="IPR007737">
    <property type="entry name" value="Mga_HTH"/>
</dbReference>
<sequence>MNFEQMMLNDRAYQYFRIYSTLVSMRQGVYSINEIAQRVDLPYPKAYKLTQGLVDELALIDPEAPSLIADNGSLDTTVLTVDLNTLRYHLISNQLPYQAIYYLTTEEDPSIDDFCKRYETSRATVFRKIKPLNDQLHNFGLHFTFSRMSIVGDERKTILFLFCIFRLATKGVIWPFGDHLQKLALEVRDQFMTRLQVPSEWENSDVFPLVLAVSSLRMHQGNYVEDDPAYAILLDHNDNYDPRLLDSELISNRHYPELTEARKQATLHFGYQLLNILPVFRKEDNYLQTTIDYFYARHNIVWQFATEFLNYMQENSFKMPKRLVLDKVLLGNVLNVALTSYLFEGTMPSLSIIANTERNILTGGYDYADLYHEIGNYVDHLPEKYADFQGNHEQMIQSLYHLLLPLYTEYKKEYHLRVGLMIPGDSMVYRRYLDLYRGFNYIDIEPYDATDFADYDLIFTSSISFYLDVTKNADTDKPIFYFHQGSAESEISPLLKTREFYLKKYPTIPEICAIY</sequence>
<reference evidence="3" key="1">
    <citation type="journal article" date="2019" name="Int. J. Syst. Evol. Microbiol.">
        <title>The Global Catalogue of Microorganisms (GCM) 10K type strain sequencing project: providing services to taxonomists for standard genome sequencing and annotation.</title>
        <authorList>
            <consortium name="The Broad Institute Genomics Platform"/>
            <consortium name="The Broad Institute Genome Sequencing Center for Infectious Disease"/>
            <person name="Wu L."/>
            <person name="Ma J."/>
        </authorList>
    </citation>
    <scope>NUCLEOTIDE SEQUENCE [LARGE SCALE GENOMIC DNA]</scope>
    <source>
        <strain evidence="3">CCM 8904</strain>
    </source>
</reference>
<gene>
    <name evidence="2" type="ORF">ACFQGP_10470</name>
</gene>
<dbReference type="EMBL" id="JBHSSL010000080">
    <property type="protein sequence ID" value="MFC6170988.1"/>
    <property type="molecule type" value="Genomic_DNA"/>
</dbReference>
<accession>A0ABW1RGS8</accession>
<proteinExistence type="predicted"/>
<dbReference type="RefSeq" id="WP_125554361.1">
    <property type="nucleotide sequence ID" value="NZ_JBHSSL010000080.1"/>
</dbReference>
<dbReference type="Proteomes" id="UP001596289">
    <property type="component" value="Unassembled WGS sequence"/>
</dbReference>
<feature type="domain" description="Mga helix-turn-helix" evidence="1">
    <location>
        <begin position="81"/>
        <end position="165"/>
    </location>
</feature>
<dbReference type="Pfam" id="PF05043">
    <property type="entry name" value="Mga"/>
    <property type="match status" value="1"/>
</dbReference>
<comment type="caution">
    <text evidence="2">The sequence shown here is derived from an EMBL/GenBank/DDBJ whole genome shotgun (WGS) entry which is preliminary data.</text>
</comment>
<protein>
    <submittedName>
        <fullName evidence="2">Helix-turn-helix domain-containing protein</fullName>
    </submittedName>
</protein>